<evidence type="ECO:0000313" key="3">
    <source>
        <dbReference type="Proteomes" id="UP000518300"/>
    </source>
</evidence>
<accession>A0A848LZ95</accession>
<dbReference type="EMBL" id="JABBJJ010000427">
    <property type="protein sequence ID" value="NMO22474.1"/>
    <property type="molecule type" value="Genomic_DNA"/>
</dbReference>
<dbReference type="Pfam" id="PF01744">
    <property type="entry name" value="GLTT"/>
    <property type="match status" value="1"/>
</dbReference>
<feature type="region of interest" description="Disordered" evidence="1">
    <location>
        <begin position="39"/>
        <end position="81"/>
    </location>
</feature>
<organism evidence="2 3">
    <name type="scientific">Pyxidicoccus fallax</name>
    <dbReference type="NCBI Taxonomy" id="394095"/>
    <lineage>
        <taxon>Bacteria</taxon>
        <taxon>Pseudomonadati</taxon>
        <taxon>Myxococcota</taxon>
        <taxon>Myxococcia</taxon>
        <taxon>Myxococcales</taxon>
        <taxon>Cystobacterineae</taxon>
        <taxon>Myxococcaceae</taxon>
        <taxon>Pyxidicoccus</taxon>
    </lineage>
</organism>
<keyword evidence="3" id="KW-1185">Reference proteome</keyword>
<dbReference type="InterPro" id="IPR008164">
    <property type="entry name" value="XGLTT_rpt"/>
</dbReference>
<dbReference type="AlphaFoldDB" id="A0A848LZ95"/>
<reference evidence="2 3" key="1">
    <citation type="submission" date="2020-04" db="EMBL/GenBank/DDBJ databases">
        <title>Draft genome of Pyxidicoccus fallax type strain.</title>
        <authorList>
            <person name="Whitworth D.E."/>
        </authorList>
    </citation>
    <scope>NUCLEOTIDE SEQUENCE [LARGE SCALE GENOMIC DNA]</scope>
    <source>
        <strain evidence="2 3">DSM 14698</strain>
    </source>
</reference>
<proteinExistence type="predicted"/>
<feature type="compositionally biased region" description="Polar residues" evidence="1">
    <location>
        <begin position="54"/>
        <end position="81"/>
    </location>
</feature>
<name>A0A848LZ95_9BACT</name>
<protein>
    <submittedName>
        <fullName evidence="2">Uncharacterized protein</fullName>
    </submittedName>
</protein>
<evidence type="ECO:0000256" key="1">
    <source>
        <dbReference type="SAM" id="MobiDB-lite"/>
    </source>
</evidence>
<dbReference type="RefSeq" id="WP_169351613.1">
    <property type="nucleotide sequence ID" value="NZ_JABBJJ010000427.1"/>
</dbReference>
<gene>
    <name evidence="2" type="ORF">HG543_47600</name>
</gene>
<sequence length="330" mass="34410">MRHTPASQSGIRSNVSLTPSRRWLHRGLLSLTMAVGAAGCGPMDGPEEAPETLGVQQSEQQSDNGLSTNGLSTNGLSTNGLSTNGLSTNGLSTNGLSTNGFSTWFNQDTANSAAVMEYVVRCAVPAGQTRTFTNPATGTTYTWAGSLGLAPGWASGQVATQAEQEVVSACLAAHANKFGIHVSISVLGRSAQGTAIPYTSSELTTYGEREACFFGNLFDNTGSYVATDHAPLASTQSSSRACGLTWSASTTNCSPIVHVGSCSSYCTRAYVNGDAQPYYAECSYNGKVYRPVTTRIRSQDIHTCGDGVCQVSESRGTGTTYNSCFADCGA</sequence>
<evidence type="ECO:0000313" key="2">
    <source>
        <dbReference type="EMBL" id="NMO22474.1"/>
    </source>
</evidence>
<comment type="caution">
    <text evidence="2">The sequence shown here is derived from an EMBL/GenBank/DDBJ whole genome shotgun (WGS) entry which is preliminary data.</text>
</comment>
<dbReference type="Proteomes" id="UP000518300">
    <property type="component" value="Unassembled WGS sequence"/>
</dbReference>